<keyword evidence="2" id="KW-1185">Reference proteome</keyword>
<protein>
    <submittedName>
        <fullName evidence="1">Uncharacterized protein</fullName>
    </submittedName>
</protein>
<dbReference type="AlphaFoldDB" id="H6L500"/>
<dbReference type="EMBL" id="CP002831">
    <property type="protein sequence ID" value="AFC22872.1"/>
    <property type="molecule type" value="Genomic_DNA"/>
</dbReference>
<name>H6L500_SAPGL</name>
<evidence type="ECO:0000313" key="2">
    <source>
        <dbReference type="Proteomes" id="UP000007519"/>
    </source>
</evidence>
<dbReference type="KEGG" id="sgn:SGRA_0127"/>
<sequence>MQPFFSFWQLAQELLIEGCLTLIRAQKGQKKTDILLKKEFIYN</sequence>
<evidence type="ECO:0000313" key="1">
    <source>
        <dbReference type="EMBL" id="AFC22872.1"/>
    </source>
</evidence>
<dbReference type="Proteomes" id="UP000007519">
    <property type="component" value="Chromosome"/>
</dbReference>
<gene>
    <name evidence="1" type="ordered locus">SGRA_0127</name>
</gene>
<proteinExistence type="predicted"/>
<accession>H6L500</accession>
<reference evidence="1 2" key="1">
    <citation type="journal article" date="2012" name="Stand. Genomic Sci.">
        <title>Complete genome sequencing and analysis of Saprospira grandis str. Lewin, a predatory marine bacterium.</title>
        <authorList>
            <person name="Saw J.H."/>
            <person name="Yuryev A."/>
            <person name="Kanbe M."/>
            <person name="Hou S."/>
            <person name="Young A.G."/>
            <person name="Aizawa S."/>
            <person name="Alam M."/>
        </authorList>
    </citation>
    <scope>NUCLEOTIDE SEQUENCE [LARGE SCALE GENOMIC DNA]</scope>
    <source>
        <strain evidence="1 2">Lewin</strain>
    </source>
</reference>
<dbReference type="HOGENOM" id="CLU_3239415_0_0_10"/>
<organism evidence="1 2">
    <name type="scientific">Saprospira grandis (strain Lewin)</name>
    <dbReference type="NCBI Taxonomy" id="984262"/>
    <lineage>
        <taxon>Bacteria</taxon>
        <taxon>Pseudomonadati</taxon>
        <taxon>Bacteroidota</taxon>
        <taxon>Saprospiria</taxon>
        <taxon>Saprospirales</taxon>
        <taxon>Saprospiraceae</taxon>
        <taxon>Saprospira</taxon>
    </lineage>
</organism>
<dbReference type="STRING" id="984262.SGRA_0127"/>